<dbReference type="EMBL" id="CAJVPZ010063161">
    <property type="protein sequence ID" value="CAG8792979.1"/>
    <property type="molecule type" value="Genomic_DNA"/>
</dbReference>
<keyword evidence="2" id="KW-1185">Reference proteome</keyword>
<sequence>MKSSVKTDNLSEQKKTFEQINNMSIKRNYGKDDKLKHLKHTKKVKLIHSDDELDYHNSDLPSEEEALFSILNQKHVIKPKTEIIFGIIVSEK</sequence>
<dbReference type="AlphaFoldDB" id="A0A9N9P5P7"/>
<name>A0A9N9P5P7_9GLOM</name>
<proteinExistence type="predicted"/>
<protein>
    <submittedName>
        <fullName evidence="1">12276_t:CDS:1</fullName>
    </submittedName>
</protein>
<accession>A0A9N9P5P7</accession>
<evidence type="ECO:0000313" key="1">
    <source>
        <dbReference type="EMBL" id="CAG8792979.1"/>
    </source>
</evidence>
<reference evidence="1" key="1">
    <citation type="submission" date="2021-06" db="EMBL/GenBank/DDBJ databases">
        <authorList>
            <person name="Kallberg Y."/>
            <person name="Tangrot J."/>
            <person name="Rosling A."/>
        </authorList>
    </citation>
    <scope>NUCLEOTIDE SEQUENCE</scope>
    <source>
        <strain evidence="1">IN212</strain>
    </source>
</reference>
<feature type="non-terminal residue" evidence="1">
    <location>
        <position position="92"/>
    </location>
</feature>
<gene>
    <name evidence="1" type="ORF">RFULGI_LOCUS16932</name>
</gene>
<organism evidence="1 2">
    <name type="scientific">Racocetra fulgida</name>
    <dbReference type="NCBI Taxonomy" id="60492"/>
    <lineage>
        <taxon>Eukaryota</taxon>
        <taxon>Fungi</taxon>
        <taxon>Fungi incertae sedis</taxon>
        <taxon>Mucoromycota</taxon>
        <taxon>Glomeromycotina</taxon>
        <taxon>Glomeromycetes</taxon>
        <taxon>Diversisporales</taxon>
        <taxon>Gigasporaceae</taxon>
        <taxon>Racocetra</taxon>
    </lineage>
</organism>
<dbReference type="Proteomes" id="UP000789396">
    <property type="component" value="Unassembled WGS sequence"/>
</dbReference>
<comment type="caution">
    <text evidence="1">The sequence shown here is derived from an EMBL/GenBank/DDBJ whole genome shotgun (WGS) entry which is preliminary data.</text>
</comment>
<evidence type="ECO:0000313" key="2">
    <source>
        <dbReference type="Proteomes" id="UP000789396"/>
    </source>
</evidence>